<evidence type="ECO:0000313" key="2">
    <source>
        <dbReference type="EMBL" id="CAD7277422.1"/>
    </source>
</evidence>
<proteinExistence type="predicted"/>
<dbReference type="EMBL" id="OA882940">
    <property type="protein sequence ID" value="CAD7277422.1"/>
    <property type="molecule type" value="Genomic_DNA"/>
</dbReference>
<protein>
    <submittedName>
        <fullName evidence="2">Uncharacterized protein</fullName>
    </submittedName>
</protein>
<keyword evidence="1" id="KW-0732">Signal</keyword>
<name>A0A7R9BMT7_9CRUS</name>
<dbReference type="EMBL" id="CAJPEX010000903">
    <property type="protein sequence ID" value="CAG0917574.1"/>
    <property type="molecule type" value="Genomic_DNA"/>
</dbReference>
<evidence type="ECO:0000313" key="3">
    <source>
        <dbReference type="Proteomes" id="UP000678499"/>
    </source>
</evidence>
<dbReference type="Proteomes" id="UP000678499">
    <property type="component" value="Unassembled WGS sequence"/>
</dbReference>
<accession>A0A7R9BMT7</accession>
<organism evidence="2">
    <name type="scientific">Notodromas monacha</name>
    <dbReference type="NCBI Taxonomy" id="399045"/>
    <lineage>
        <taxon>Eukaryota</taxon>
        <taxon>Metazoa</taxon>
        <taxon>Ecdysozoa</taxon>
        <taxon>Arthropoda</taxon>
        <taxon>Crustacea</taxon>
        <taxon>Oligostraca</taxon>
        <taxon>Ostracoda</taxon>
        <taxon>Podocopa</taxon>
        <taxon>Podocopida</taxon>
        <taxon>Cypridocopina</taxon>
        <taxon>Cypridoidea</taxon>
        <taxon>Cyprididae</taxon>
        <taxon>Notodromas</taxon>
    </lineage>
</organism>
<sequence length="152" mass="16681">MVSLTEFVVCFCVFLDATASTATEVTLLDSTTEDSLDWMRYPFRPTAPTPGMHPPGKKEMWMPLWVLWLPAGVRERGPGLDESARLGFVAPGYYSPPAGTRLPGPTRLRASLRSTGDEEPPYYFSLPPMAINRTLPEAPTFAGLSCGHESCN</sequence>
<dbReference type="AlphaFoldDB" id="A0A7R9BMT7"/>
<gene>
    <name evidence="2" type="ORF">NMOB1V02_LOCUS5155</name>
</gene>
<evidence type="ECO:0000256" key="1">
    <source>
        <dbReference type="SAM" id="SignalP"/>
    </source>
</evidence>
<keyword evidence="3" id="KW-1185">Reference proteome</keyword>
<feature type="chain" id="PRO_5036210140" evidence="1">
    <location>
        <begin position="23"/>
        <end position="152"/>
    </location>
</feature>
<reference evidence="2" key="1">
    <citation type="submission" date="2020-11" db="EMBL/GenBank/DDBJ databases">
        <authorList>
            <person name="Tran Van P."/>
        </authorList>
    </citation>
    <scope>NUCLEOTIDE SEQUENCE</scope>
</reference>
<feature type="signal peptide" evidence="1">
    <location>
        <begin position="1"/>
        <end position="22"/>
    </location>
</feature>